<evidence type="ECO:0000256" key="5">
    <source>
        <dbReference type="ARBA" id="ARBA00022475"/>
    </source>
</evidence>
<gene>
    <name evidence="11" type="ordered locus">Ppha_1680</name>
</gene>
<evidence type="ECO:0000256" key="3">
    <source>
        <dbReference type="ARBA" id="ARBA00016864"/>
    </source>
</evidence>
<dbReference type="Proteomes" id="UP000002724">
    <property type="component" value="Chromosome"/>
</dbReference>
<evidence type="ECO:0000256" key="1">
    <source>
        <dbReference type="ARBA" id="ARBA00004651"/>
    </source>
</evidence>
<evidence type="ECO:0000256" key="6">
    <source>
        <dbReference type="ARBA" id="ARBA00022692"/>
    </source>
</evidence>
<dbReference type="Gene3D" id="1.10.3720.10">
    <property type="entry name" value="MetI-like"/>
    <property type="match status" value="1"/>
</dbReference>
<evidence type="ECO:0000259" key="10">
    <source>
        <dbReference type="PROSITE" id="PS50928"/>
    </source>
</evidence>
<dbReference type="OrthoDB" id="9785113at2"/>
<feature type="transmembrane region" description="Helical" evidence="9">
    <location>
        <begin position="268"/>
        <end position="285"/>
    </location>
</feature>
<evidence type="ECO:0000256" key="9">
    <source>
        <dbReference type="RuleBase" id="RU363043"/>
    </source>
</evidence>
<protein>
    <recommendedName>
        <fullName evidence="3 9">Phosphate transport system permease protein PstA</fullName>
    </recommendedName>
</protein>
<dbReference type="CDD" id="cd06261">
    <property type="entry name" value="TM_PBP2"/>
    <property type="match status" value="1"/>
</dbReference>
<organism evidence="11 12">
    <name type="scientific">Pelodictyon phaeoclathratiforme (strain DSM 5477 / BU-1)</name>
    <dbReference type="NCBI Taxonomy" id="324925"/>
    <lineage>
        <taxon>Bacteria</taxon>
        <taxon>Pseudomonadati</taxon>
        <taxon>Chlorobiota</taxon>
        <taxon>Chlorobiia</taxon>
        <taxon>Chlorobiales</taxon>
        <taxon>Chlorobiaceae</taxon>
        <taxon>Chlorobium/Pelodictyon group</taxon>
        <taxon>Pelodictyon</taxon>
    </lineage>
</organism>
<feature type="transmembrane region" description="Helical" evidence="9">
    <location>
        <begin position="418"/>
        <end position="438"/>
    </location>
</feature>
<dbReference type="GO" id="GO:0005886">
    <property type="term" value="C:plasma membrane"/>
    <property type="evidence" value="ECO:0007669"/>
    <property type="project" value="UniProtKB-SubCell"/>
</dbReference>
<keyword evidence="12" id="KW-1185">Reference proteome</keyword>
<reference evidence="11 12" key="1">
    <citation type="submission" date="2008-06" db="EMBL/GenBank/DDBJ databases">
        <title>Complete sequence of Pelodictyon phaeoclathratiforme BU-1.</title>
        <authorList>
            <consortium name="US DOE Joint Genome Institute"/>
            <person name="Lucas S."/>
            <person name="Copeland A."/>
            <person name="Lapidus A."/>
            <person name="Glavina del Rio T."/>
            <person name="Dalin E."/>
            <person name="Tice H."/>
            <person name="Bruce D."/>
            <person name="Goodwin L."/>
            <person name="Pitluck S."/>
            <person name="Schmutz J."/>
            <person name="Larimer F."/>
            <person name="Land M."/>
            <person name="Hauser L."/>
            <person name="Kyrpides N."/>
            <person name="Mikhailova N."/>
            <person name="Liu Z."/>
            <person name="Li T."/>
            <person name="Zhao F."/>
            <person name="Overmann J."/>
            <person name="Bryant D.A."/>
            <person name="Richardson P."/>
        </authorList>
    </citation>
    <scope>NUCLEOTIDE SEQUENCE [LARGE SCALE GENOMIC DNA]</scope>
    <source>
        <strain evidence="12">DSM 5477 / BU-1</strain>
    </source>
</reference>
<dbReference type="InterPro" id="IPR005672">
    <property type="entry name" value="Phosphate_PstA"/>
</dbReference>
<sequence precursor="true">MNIGTRKILDRSFTAVGFGSIIVMAMALMIVVVPIVTNGIGAVFFTGTVEHRKMLHNEFSRGDNQSLSSEVASSERYRAKVYDMLAVFETELETMEPEKKREYTGKYAQVRTALQALLGPLPGDSAPMLTRFKYGQTRWEKAEEKLHDLLYESKWDNSNPNVMSKEYFVSRAIGFEGTSLVKLFPYVKENLEKILLPEFTVYWGFITDSSVDSHFFGGIWPEIQGTFFLAIGAMLFAFPLGVIAAVYFTEYAKPGFLNSMLRSANSTLAGVPSIVFGMFGLAFFINTMKVSESKSVLAGALTLAIMILPTIIRAAEEAILAVPKTYREASLSLGSTKWNTIATVILPAALPGILTGGVISLGRAAGETAPIIFTAAVSVGSAIGLADVLSSPTPALSWNIYNLASEHEAASQIRHVQYGMVLALVSIVLLLNLSAIVLRARISKKLKG</sequence>
<dbReference type="STRING" id="324925.Ppha_1680"/>
<dbReference type="HOGENOM" id="CLU_610906_0_0_10"/>
<dbReference type="GO" id="GO:0035435">
    <property type="term" value="P:phosphate ion transmembrane transport"/>
    <property type="evidence" value="ECO:0007669"/>
    <property type="project" value="InterPro"/>
</dbReference>
<evidence type="ECO:0000313" key="12">
    <source>
        <dbReference type="Proteomes" id="UP000002724"/>
    </source>
</evidence>
<proteinExistence type="inferred from homology"/>
<evidence type="ECO:0000256" key="2">
    <source>
        <dbReference type="ARBA" id="ARBA00007069"/>
    </source>
</evidence>
<evidence type="ECO:0000313" key="11">
    <source>
        <dbReference type="EMBL" id="ACF43916.1"/>
    </source>
</evidence>
<dbReference type="AlphaFoldDB" id="B4SAX0"/>
<dbReference type="PROSITE" id="PS50928">
    <property type="entry name" value="ABC_TM1"/>
    <property type="match status" value="1"/>
</dbReference>
<evidence type="ECO:0000256" key="4">
    <source>
        <dbReference type="ARBA" id="ARBA00022448"/>
    </source>
</evidence>
<dbReference type="InterPro" id="IPR000515">
    <property type="entry name" value="MetI-like"/>
</dbReference>
<dbReference type="PANTHER" id="PTHR43470">
    <property type="entry name" value="PHOSPHATE TRANSPORT SYSTEM PERMEASE PROTEIN PSTA-RELATED"/>
    <property type="match status" value="1"/>
</dbReference>
<feature type="transmembrane region" description="Helical" evidence="9">
    <location>
        <begin position="227"/>
        <end position="248"/>
    </location>
</feature>
<dbReference type="KEGG" id="pph:Ppha_1680"/>
<keyword evidence="4" id="KW-0813">Transport</keyword>
<dbReference type="NCBIfam" id="TIGR00974">
    <property type="entry name" value="3a0107s02c"/>
    <property type="match status" value="1"/>
</dbReference>
<keyword evidence="8 9" id="KW-0472">Membrane</keyword>
<accession>B4SAX0</accession>
<feature type="transmembrane region" description="Helical" evidence="9">
    <location>
        <begin position="371"/>
        <end position="389"/>
    </location>
</feature>
<feature type="transmembrane region" description="Helical" evidence="9">
    <location>
        <begin position="20"/>
        <end position="45"/>
    </location>
</feature>
<dbReference type="GO" id="GO:0005315">
    <property type="term" value="F:phosphate transmembrane transporter activity"/>
    <property type="evidence" value="ECO:0007669"/>
    <property type="project" value="InterPro"/>
</dbReference>
<comment type="similarity">
    <text evidence="2 9">Belongs to the binding-protein-dependent transport system permease family. CysTW subfamily.</text>
</comment>
<feature type="transmembrane region" description="Helical" evidence="9">
    <location>
        <begin position="297"/>
        <end position="315"/>
    </location>
</feature>
<name>B4SAX0_PELPB</name>
<feature type="transmembrane region" description="Helical" evidence="9">
    <location>
        <begin position="340"/>
        <end position="359"/>
    </location>
</feature>
<dbReference type="PANTHER" id="PTHR43470:SF3">
    <property type="entry name" value="PHOSPHATE TRANSPORT SYSTEM PERMEASE PROTEIN PSTA-RELATED"/>
    <property type="match status" value="1"/>
</dbReference>
<dbReference type="EMBL" id="CP001110">
    <property type="protein sequence ID" value="ACF43916.1"/>
    <property type="molecule type" value="Genomic_DNA"/>
</dbReference>
<dbReference type="SUPFAM" id="SSF161098">
    <property type="entry name" value="MetI-like"/>
    <property type="match status" value="1"/>
</dbReference>
<evidence type="ECO:0000256" key="7">
    <source>
        <dbReference type="ARBA" id="ARBA00022989"/>
    </source>
</evidence>
<keyword evidence="5 9" id="KW-1003">Cell membrane</keyword>
<dbReference type="RefSeq" id="WP_012508403.1">
    <property type="nucleotide sequence ID" value="NC_011060.1"/>
</dbReference>
<keyword evidence="7 9" id="KW-1133">Transmembrane helix</keyword>
<evidence type="ECO:0000256" key="8">
    <source>
        <dbReference type="ARBA" id="ARBA00023136"/>
    </source>
</evidence>
<comment type="subcellular location">
    <subcellularLocation>
        <location evidence="1 9">Cell membrane</location>
        <topology evidence="1 9">Multi-pass membrane protein</topology>
    </subcellularLocation>
</comment>
<dbReference type="eggNOG" id="COG0581">
    <property type="taxonomic scope" value="Bacteria"/>
</dbReference>
<dbReference type="InterPro" id="IPR035906">
    <property type="entry name" value="MetI-like_sf"/>
</dbReference>
<feature type="domain" description="ABC transmembrane type-1" evidence="10">
    <location>
        <begin position="223"/>
        <end position="439"/>
    </location>
</feature>
<dbReference type="Pfam" id="PF00528">
    <property type="entry name" value="BPD_transp_1"/>
    <property type="match status" value="1"/>
</dbReference>
<keyword evidence="6 9" id="KW-0812">Transmembrane</keyword>